<evidence type="ECO:0000313" key="2">
    <source>
        <dbReference type="Proteomes" id="UP000824120"/>
    </source>
</evidence>
<accession>A0A9J5YAZ6</accession>
<dbReference type="OrthoDB" id="1938430at2759"/>
<reference evidence="1 2" key="1">
    <citation type="submission" date="2020-09" db="EMBL/GenBank/DDBJ databases">
        <title>De no assembly of potato wild relative species, Solanum commersonii.</title>
        <authorList>
            <person name="Cho K."/>
        </authorList>
    </citation>
    <scope>NUCLEOTIDE SEQUENCE [LARGE SCALE GENOMIC DNA]</scope>
    <source>
        <strain evidence="1">LZ3.2</strain>
        <tissue evidence="1">Leaf</tissue>
    </source>
</reference>
<sequence>MAHDTQQVKYTGNKIKNRLLTRNRLARNCWEKLLMWQGIRRKAMGWTGELHWASTHANSGSVAADLYRLSLACCIYALWHERNVRIFQNQKIEVNILLRRVVQEIHKRGTNYNI</sequence>
<name>A0A9J5YAZ6_SOLCO</name>
<gene>
    <name evidence="1" type="ORF">H5410_038546</name>
</gene>
<dbReference type="Proteomes" id="UP000824120">
    <property type="component" value="Chromosome 7"/>
</dbReference>
<protein>
    <submittedName>
        <fullName evidence="1">Uncharacterized protein</fullName>
    </submittedName>
</protein>
<dbReference type="AlphaFoldDB" id="A0A9J5YAZ6"/>
<organism evidence="1 2">
    <name type="scientific">Solanum commersonii</name>
    <name type="common">Commerson's wild potato</name>
    <name type="synonym">Commerson's nightshade</name>
    <dbReference type="NCBI Taxonomy" id="4109"/>
    <lineage>
        <taxon>Eukaryota</taxon>
        <taxon>Viridiplantae</taxon>
        <taxon>Streptophyta</taxon>
        <taxon>Embryophyta</taxon>
        <taxon>Tracheophyta</taxon>
        <taxon>Spermatophyta</taxon>
        <taxon>Magnoliopsida</taxon>
        <taxon>eudicotyledons</taxon>
        <taxon>Gunneridae</taxon>
        <taxon>Pentapetalae</taxon>
        <taxon>asterids</taxon>
        <taxon>lamiids</taxon>
        <taxon>Solanales</taxon>
        <taxon>Solanaceae</taxon>
        <taxon>Solanoideae</taxon>
        <taxon>Solaneae</taxon>
        <taxon>Solanum</taxon>
    </lineage>
</organism>
<evidence type="ECO:0000313" key="1">
    <source>
        <dbReference type="EMBL" id="KAG5597314.1"/>
    </source>
</evidence>
<dbReference type="EMBL" id="JACXVP010000007">
    <property type="protein sequence ID" value="KAG5597314.1"/>
    <property type="molecule type" value="Genomic_DNA"/>
</dbReference>
<comment type="caution">
    <text evidence="1">The sequence shown here is derived from an EMBL/GenBank/DDBJ whole genome shotgun (WGS) entry which is preliminary data.</text>
</comment>
<keyword evidence="2" id="KW-1185">Reference proteome</keyword>
<proteinExistence type="predicted"/>